<accession>A0AA40X6G1</accession>
<dbReference type="InterPro" id="IPR050585">
    <property type="entry name" value="Xaa-Pro_dipeptidyl-ppase/CocE"/>
</dbReference>
<dbReference type="Proteomes" id="UP000705283">
    <property type="component" value="Unassembled WGS sequence"/>
</dbReference>
<feature type="domain" description="Xaa-Pro dipeptidyl-peptidase C-terminal" evidence="2">
    <location>
        <begin position="324"/>
        <end position="604"/>
    </location>
</feature>
<dbReference type="Pfam" id="PF02129">
    <property type="entry name" value="Peptidase_S15"/>
    <property type="match status" value="1"/>
</dbReference>
<dbReference type="GO" id="GO:0008239">
    <property type="term" value="F:dipeptidyl-peptidase activity"/>
    <property type="evidence" value="ECO:0007669"/>
    <property type="project" value="InterPro"/>
</dbReference>
<dbReference type="SUPFAM" id="SSF49785">
    <property type="entry name" value="Galactose-binding domain-like"/>
    <property type="match status" value="1"/>
</dbReference>
<dbReference type="NCBIfam" id="TIGR00976">
    <property type="entry name" value="CocE_NonD"/>
    <property type="match status" value="1"/>
</dbReference>
<comment type="caution">
    <text evidence="3">The sequence shown here is derived from an EMBL/GenBank/DDBJ whole genome shotgun (WGS) entry which is preliminary data.</text>
</comment>
<gene>
    <name evidence="3" type="ORF">ITX54_21365</name>
</gene>
<dbReference type="Gene3D" id="2.60.120.260">
    <property type="entry name" value="Galactose-binding domain-like"/>
    <property type="match status" value="1"/>
</dbReference>
<reference evidence="3" key="1">
    <citation type="submission" date="2020-11" db="EMBL/GenBank/DDBJ databases">
        <authorList>
            <person name="Lee S.D."/>
        </authorList>
    </citation>
    <scope>NUCLEOTIDE SEQUENCE</scope>
    <source>
        <strain evidence="3">SAP-2</strain>
    </source>
</reference>
<organism evidence="3 4">
    <name type="scientific">Rouxiella silvae</name>
    <dbReference type="NCBI Taxonomy" id="1646373"/>
    <lineage>
        <taxon>Bacteria</taxon>
        <taxon>Pseudomonadati</taxon>
        <taxon>Pseudomonadota</taxon>
        <taxon>Gammaproteobacteria</taxon>
        <taxon>Enterobacterales</taxon>
        <taxon>Yersiniaceae</taxon>
        <taxon>Rouxiella</taxon>
    </lineage>
</organism>
<reference evidence="3" key="2">
    <citation type="submission" date="2022-09" db="EMBL/GenBank/DDBJ databases">
        <title>Rouxiella aceris sp. nov., isolated from tree sap and emended description of the genus Rhouxiella.</title>
        <authorList>
            <person name="Kim I.S."/>
        </authorList>
    </citation>
    <scope>NUCLEOTIDE SEQUENCE</scope>
    <source>
        <strain evidence="3">SAP-2</strain>
    </source>
</reference>
<dbReference type="PANTHER" id="PTHR43056">
    <property type="entry name" value="PEPTIDASE S9 PROLYL OLIGOPEPTIDASE"/>
    <property type="match status" value="1"/>
</dbReference>
<dbReference type="Gene3D" id="1.10.3020.10">
    <property type="entry name" value="alpha-amino acid ester hydrolase ( Helical cap domain)"/>
    <property type="match status" value="1"/>
</dbReference>
<dbReference type="SUPFAM" id="SSF53474">
    <property type="entry name" value="alpha/beta-Hydrolases"/>
    <property type="match status" value="1"/>
</dbReference>
<sequence length="615" mass="68483">MILLEDVMVCLRDGVRLATDVYLPESAPDSVFPVVIERTPYNKRGQSRSEVNYDGTMISRLEMAQALVNRGYAVVFQDCRGCYGSEGVFTKYTSEGVDGVDTLSWIIEQPWCNGDIGSMGLSYAAHTQLAMACLNPPGLKTMVLDSGGFHNAFQCGIRQGGAFELKQATWAYKWSQESPLAQQNPVVRQALKEEDIVSWFANMPWFPGHSPLRHVPEFENYLFEQWSQGEFGEYWQQNGLYAADSFALIPDMPVLFMSSWYDAYVSSTLENFAAFCEKKTSPQRLIMGPWLHGDRNVTFSGNAEFGTAAAFDGNVAEDWLTCRLDWFDRWLKSSVQIEQADHQVSVFVMGGGGGAKNEAGRLLHGGKWHSGEQWPLKGSRKVTFYLHHDGQLSSVPGQTQAAPLRYLADPHNPVPTVGGSVTSGMPVFQGGAFDQRESPEFFGTRGDNLPLSARADVLVFQTPELEEDLLVAGEVTIKLWISSSAPDTDFTAKLVDVYPPSEDYPQGYAMNITDGIIRCRCRYRHGWDRAQMLTTDEMVEVTVEPFATCNLFKKGHRIRLDIASSNFPRFDSNPNSGEPQGQARLKQVATNQVYVDASRPSRLILNVLSENALIS</sequence>
<dbReference type="InterPro" id="IPR008979">
    <property type="entry name" value="Galactose-bd-like_sf"/>
</dbReference>
<dbReference type="InterPro" id="IPR013736">
    <property type="entry name" value="Xaa-Pro_dipept_C"/>
</dbReference>
<dbReference type="AlphaFoldDB" id="A0AA40X6G1"/>
<dbReference type="Gene3D" id="3.40.50.1820">
    <property type="entry name" value="alpha/beta hydrolase"/>
    <property type="match status" value="1"/>
</dbReference>
<evidence type="ECO:0000313" key="3">
    <source>
        <dbReference type="EMBL" id="MBF6639214.1"/>
    </source>
</evidence>
<dbReference type="InterPro" id="IPR000383">
    <property type="entry name" value="Xaa-Pro-like_dom"/>
</dbReference>
<dbReference type="EMBL" id="JADMKS010000010">
    <property type="protein sequence ID" value="MBF6639214.1"/>
    <property type="molecule type" value="Genomic_DNA"/>
</dbReference>
<evidence type="ECO:0000256" key="1">
    <source>
        <dbReference type="ARBA" id="ARBA00022801"/>
    </source>
</evidence>
<dbReference type="Pfam" id="PF08530">
    <property type="entry name" value="PepX_C"/>
    <property type="match status" value="1"/>
</dbReference>
<protein>
    <submittedName>
        <fullName evidence="3">CocE/NonD family hydrolase</fullName>
    </submittedName>
</protein>
<dbReference type="PANTHER" id="PTHR43056:SF10">
    <property type="entry name" value="COCE_NOND FAMILY, PUTATIVE (AFU_ORTHOLOGUE AFUA_7G00600)-RELATED"/>
    <property type="match status" value="1"/>
</dbReference>
<dbReference type="InterPro" id="IPR029058">
    <property type="entry name" value="AB_hydrolase_fold"/>
</dbReference>
<evidence type="ECO:0000259" key="2">
    <source>
        <dbReference type="SMART" id="SM00939"/>
    </source>
</evidence>
<evidence type="ECO:0000313" key="4">
    <source>
        <dbReference type="Proteomes" id="UP000705283"/>
    </source>
</evidence>
<dbReference type="SMART" id="SM00939">
    <property type="entry name" value="PepX_C"/>
    <property type="match status" value="1"/>
</dbReference>
<name>A0AA40X6G1_9GAMM</name>
<dbReference type="InterPro" id="IPR005674">
    <property type="entry name" value="CocE/Ser_esterase"/>
</dbReference>
<keyword evidence="1 3" id="KW-0378">Hydrolase</keyword>
<proteinExistence type="predicted"/>